<dbReference type="RefSeq" id="WP_048090098.1">
    <property type="nucleotide sequence ID" value="NZ_JMIY01000003.1"/>
</dbReference>
<dbReference type="OrthoDB" id="10073at2157"/>
<name>A0A062V8J5_9EURY</name>
<dbReference type="GO" id="GO:0009328">
    <property type="term" value="C:phenylalanine-tRNA ligase complex"/>
    <property type="evidence" value="ECO:0007669"/>
    <property type="project" value="TreeGrafter"/>
</dbReference>
<dbReference type="InterPro" id="IPR045864">
    <property type="entry name" value="aa-tRNA-synth_II/BPL/LPL"/>
</dbReference>
<dbReference type="InterPro" id="IPR004531">
    <property type="entry name" value="Phe-tRNA-synth_IIc_bsu_arc_euk"/>
</dbReference>
<dbReference type="GO" id="GO:0003723">
    <property type="term" value="F:RNA binding"/>
    <property type="evidence" value="ECO:0007669"/>
    <property type="project" value="InterPro"/>
</dbReference>
<organism evidence="14 15">
    <name type="scientific">Candidatus Methanoperedens nitratireducens</name>
    <dbReference type="NCBI Taxonomy" id="1392998"/>
    <lineage>
        <taxon>Archaea</taxon>
        <taxon>Methanobacteriati</taxon>
        <taxon>Methanobacteriota</taxon>
        <taxon>Stenosarchaea group</taxon>
        <taxon>Methanomicrobia</taxon>
        <taxon>Methanosarcinales</taxon>
        <taxon>ANME-2 cluster</taxon>
        <taxon>Candidatus Methanoperedentaceae</taxon>
        <taxon>Candidatus Methanoperedens</taxon>
    </lineage>
</organism>
<keyword evidence="8 12" id="KW-0067">ATP-binding</keyword>
<evidence type="ECO:0000256" key="7">
    <source>
        <dbReference type="ARBA" id="ARBA00022741"/>
    </source>
</evidence>
<dbReference type="EMBL" id="JMIY01000003">
    <property type="protein sequence ID" value="KCZ72079.1"/>
    <property type="molecule type" value="Genomic_DNA"/>
</dbReference>
<dbReference type="SMART" id="SM00874">
    <property type="entry name" value="B5"/>
    <property type="match status" value="1"/>
</dbReference>
<dbReference type="InterPro" id="IPR009061">
    <property type="entry name" value="DNA-bd_dom_put_sf"/>
</dbReference>
<dbReference type="AlphaFoldDB" id="A0A062V8J5"/>
<proteinExistence type="inferred from homology"/>
<dbReference type="Pfam" id="PF03483">
    <property type="entry name" value="B3_4"/>
    <property type="match status" value="1"/>
</dbReference>
<comment type="subcellular location">
    <subcellularLocation>
        <location evidence="2 12">Cytoplasm</location>
    </subcellularLocation>
</comment>
<dbReference type="SUPFAM" id="SSF55681">
    <property type="entry name" value="Class II aaRS and biotin synthetases"/>
    <property type="match status" value="1"/>
</dbReference>
<keyword evidence="6 12" id="KW-0479">Metal-binding</keyword>
<keyword evidence="5 12" id="KW-0436">Ligase</keyword>
<gene>
    <name evidence="12" type="primary">pheT</name>
    <name evidence="14" type="ORF">ANME2D_01481</name>
</gene>
<keyword evidence="15" id="KW-1185">Reference proteome</keyword>
<dbReference type="InterPro" id="IPR045060">
    <property type="entry name" value="Phe-tRNA-ligase_IIc_bsu"/>
</dbReference>
<feature type="binding site" evidence="12">
    <location>
        <position position="328"/>
    </location>
    <ligand>
        <name>Mg(2+)</name>
        <dbReference type="ChEBI" id="CHEBI:18420"/>
        <note>shared with alpha subunit</note>
    </ligand>
</feature>
<reference evidence="14 15" key="1">
    <citation type="journal article" date="2013" name="Nature">
        <title>Anaerobic oxidation of methane coupled to nitrate reduction in a novel archaeal lineage.</title>
        <authorList>
            <person name="Haroon M.F."/>
            <person name="Hu S."/>
            <person name="Shi Y."/>
            <person name="Imelfort M."/>
            <person name="Keller J."/>
            <person name="Hugenholtz P."/>
            <person name="Yuan Z."/>
            <person name="Tyson G.W."/>
        </authorList>
    </citation>
    <scope>NUCLEOTIDE SEQUENCE [LARGE SCALE GENOMIC DNA]</scope>
    <source>
        <strain evidence="14 15">ANME-2d</strain>
    </source>
</reference>
<dbReference type="FunFam" id="3.50.40.10:FF:000003">
    <property type="entry name" value="Phenylalanine--tRNA ligase beta subunit"/>
    <property type="match status" value="1"/>
</dbReference>
<accession>A0A062V8J5</accession>
<dbReference type="Pfam" id="PF17759">
    <property type="entry name" value="tRNA_synthFbeta"/>
    <property type="match status" value="1"/>
</dbReference>
<comment type="cofactor">
    <cofactor evidence="1 12">
        <name>Mg(2+)</name>
        <dbReference type="ChEBI" id="CHEBI:18420"/>
    </cofactor>
</comment>
<dbReference type="InterPro" id="IPR022918">
    <property type="entry name" value="Phe_tRNA_ligase_beta2_arc"/>
</dbReference>
<keyword evidence="4 12" id="KW-0963">Cytoplasm</keyword>
<evidence type="ECO:0000313" key="15">
    <source>
        <dbReference type="Proteomes" id="UP000027153"/>
    </source>
</evidence>
<evidence type="ECO:0000256" key="1">
    <source>
        <dbReference type="ARBA" id="ARBA00001946"/>
    </source>
</evidence>
<dbReference type="InterPro" id="IPR005147">
    <property type="entry name" value="tRNA_synthase_B5-dom"/>
</dbReference>
<evidence type="ECO:0000256" key="2">
    <source>
        <dbReference type="ARBA" id="ARBA00004496"/>
    </source>
</evidence>
<dbReference type="InterPro" id="IPR005146">
    <property type="entry name" value="B3/B4_tRNA-bd"/>
</dbReference>
<dbReference type="SUPFAM" id="SSF56037">
    <property type="entry name" value="PheT/TilS domain"/>
    <property type="match status" value="1"/>
</dbReference>
<feature type="binding site" evidence="12">
    <location>
        <position position="319"/>
    </location>
    <ligand>
        <name>Mg(2+)</name>
        <dbReference type="ChEBI" id="CHEBI:18420"/>
        <note>shared with alpha subunit</note>
    </ligand>
</feature>
<dbReference type="Pfam" id="PF03484">
    <property type="entry name" value="B5"/>
    <property type="match status" value="1"/>
</dbReference>
<dbReference type="InterPro" id="IPR041616">
    <property type="entry name" value="PheRS_beta_core"/>
</dbReference>
<dbReference type="Gene3D" id="3.30.56.10">
    <property type="match status" value="2"/>
</dbReference>
<dbReference type="PATRIC" id="fig|1392998.3.peg.1487"/>
<dbReference type="GO" id="GO:0000287">
    <property type="term" value="F:magnesium ion binding"/>
    <property type="evidence" value="ECO:0007669"/>
    <property type="project" value="InterPro"/>
</dbReference>
<sequence>MPVITLYYDDIEELSGVDKDIIIQRIPMMGCDIERIEEDHVDIEFFPNRPDLYSTEGVARAIRGFLDIETGLRKFSLTPSDISITKDREIEKIRPYLACAVIRGIRFNSRSIESLMSLQESLHWAVGRNRKKVSIGVHDLGRIKPPFRYIAQDPGFKFIPLDFTEPMTMREILEKHPKGVKFAYILEKFDKYPLILDAEDNILSFPPIINGELTRVTEDTKDLFIEATGLDPSVSVALNIVVTALAERGGRIESVTIDGRMQTPGLEPGIMELKISEVEELLGIRLEDKELIHCLERMRYGAIISGSNIEVSVPAYRSDILHTWDLVEDIAIGYGFDRIRPEFPSTSTIGNAHPISRLKEAIREIMVGLGYSEVMPFTLTSERIQFDMMRRERIKNVTHILYPISEEHTIVRPAILPNLLEILSINRHRELPQRIFEVGEVVKDCRTVQHLGAVAIHPQANFTEIQAVVDAVMRERSIEYEVAESSDPAFIEDRRADIMIRGERAGVFGELHPEVISNSGLEHPIIGFEIEL</sequence>
<evidence type="ECO:0000256" key="5">
    <source>
        <dbReference type="ARBA" id="ARBA00022598"/>
    </source>
</evidence>
<comment type="catalytic activity">
    <reaction evidence="12">
        <text>tRNA(Phe) + L-phenylalanine + ATP = L-phenylalanyl-tRNA(Phe) + AMP + diphosphate + H(+)</text>
        <dbReference type="Rhea" id="RHEA:19413"/>
        <dbReference type="Rhea" id="RHEA-COMP:9668"/>
        <dbReference type="Rhea" id="RHEA-COMP:9699"/>
        <dbReference type="ChEBI" id="CHEBI:15378"/>
        <dbReference type="ChEBI" id="CHEBI:30616"/>
        <dbReference type="ChEBI" id="CHEBI:33019"/>
        <dbReference type="ChEBI" id="CHEBI:58095"/>
        <dbReference type="ChEBI" id="CHEBI:78442"/>
        <dbReference type="ChEBI" id="CHEBI:78531"/>
        <dbReference type="ChEBI" id="CHEBI:456215"/>
        <dbReference type="EC" id="6.1.1.20"/>
    </reaction>
</comment>
<evidence type="ECO:0000256" key="12">
    <source>
        <dbReference type="HAMAP-Rule" id="MF_00284"/>
    </source>
</evidence>
<dbReference type="HAMAP" id="MF_00284">
    <property type="entry name" value="Phe_tRNA_synth_beta2"/>
    <property type="match status" value="1"/>
</dbReference>
<dbReference type="PANTHER" id="PTHR10947:SF0">
    <property type="entry name" value="PHENYLALANINE--TRNA LIGASE BETA SUBUNIT"/>
    <property type="match status" value="1"/>
</dbReference>
<keyword evidence="11 12" id="KW-0030">Aminoacyl-tRNA synthetase</keyword>
<dbReference type="SUPFAM" id="SSF46955">
    <property type="entry name" value="Putative DNA-binding domain"/>
    <property type="match status" value="2"/>
</dbReference>
<evidence type="ECO:0000256" key="6">
    <source>
        <dbReference type="ARBA" id="ARBA00022723"/>
    </source>
</evidence>
<dbReference type="GO" id="GO:0004826">
    <property type="term" value="F:phenylalanine-tRNA ligase activity"/>
    <property type="evidence" value="ECO:0007669"/>
    <property type="project" value="UniProtKB-UniRule"/>
</dbReference>
<dbReference type="SMART" id="SM00873">
    <property type="entry name" value="B3_4"/>
    <property type="match status" value="1"/>
</dbReference>
<evidence type="ECO:0000259" key="13">
    <source>
        <dbReference type="PROSITE" id="PS51483"/>
    </source>
</evidence>
<evidence type="ECO:0000256" key="3">
    <source>
        <dbReference type="ARBA" id="ARBA00007438"/>
    </source>
</evidence>
<dbReference type="PROSITE" id="PS51483">
    <property type="entry name" value="B5"/>
    <property type="match status" value="1"/>
</dbReference>
<keyword evidence="9 12" id="KW-0460">Magnesium</keyword>
<evidence type="ECO:0000256" key="8">
    <source>
        <dbReference type="ARBA" id="ARBA00022840"/>
    </source>
</evidence>
<dbReference type="EC" id="6.1.1.20" evidence="12"/>
<dbReference type="GO" id="GO:0006432">
    <property type="term" value="P:phenylalanyl-tRNA aminoacylation"/>
    <property type="evidence" value="ECO:0007669"/>
    <property type="project" value="UniProtKB-UniRule"/>
</dbReference>
<keyword evidence="10 12" id="KW-0648">Protein biosynthesis</keyword>
<dbReference type="InterPro" id="IPR020825">
    <property type="entry name" value="Phe-tRNA_synthase-like_B3/B4"/>
</dbReference>
<keyword evidence="7 12" id="KW-0547">Nucleotide-binding</keyword>
<dbReference type="Proteomes" id="UP000027153">
    <property type="component" value="Unassembled WGS sequence"/>
</dbReference>
<evidence type="ECO:0000256" key="10">
    <source>
        <dbReference type="ARBA" id="ARBA00022917"/>
    </source>
</evidence>
<feature type="binding site" evidence="12">
    <location>
        <position position="325"/>
    </location>
    <ligand>
        <name>Mg(2+)</name>
        <dbReference type="ChEBI" id="CHEBI:18420"/>
        <note>shared with alpha subunit</note>
    </ligand>
</feature>
<evidence type="ECO:0000313" key="14">
    <source>
        <dbReference type="EMBL" id="KCZ72079.1"/>
    </source>
</evidence>
<feature type="binding site" evidence="12">
    <location>
        <position position="329"/>
    </location>
    <ligand>
        <name>Mg(2+)</name>
        <dbReference type="ChEBI" id="CHEBI:18420"/>
        <note>shared with alpha subunit</note>
    </ligand>
</feature>
<evidence type="ECO:0000256" key="4">
    <source>
        <dbReference type="ARBA" id="ARBA00022490"/>
    </source>
</evidence>
<dbReference type="PANTHER" id="PTHR10947">
    <property type="entry name" value="PHENYLALANYL-TRNA SYNTHETASE BETA CHAIN AND LEUCINE-RICH REPEAT-CONTAINING PROTEIN 47"/>
    <property type="match status" value="1"/>
</dbReference>
<feature type="domain" description="B5" evidence="13">
    <location>
        <begin position="266"/>
        <end position="341"/>
    </location>
</feature>
<protein>
    <recommendedName>
        <fullName evidence="12">Phenylalanine--tRNA ligase beta subunit</fullName>
        <ecNumber evidence="12">6.1.1.20</ecNumber>
    </recommendedName>
    <alternativeName>
        <fullName evidence="12">Phenylalanyl-tRNA synthetase beta subunit</fullName>
        <shortName evidence="12">PheRS</shortName>
    </alternativeName>
</protein>
<evidence type="ECO:0000256" key="9">
    <source>
        <dbReference type="ARBA" id="ARBA00022842"/>
    </source>
</evidence>
<dbReference type="CDD" id="cd00769">
    <property type="entry name" value="PheRS_beta_core"/>
    <property type="match status" value="1"/>
</dbReference>
<dbReference type="FunFam" id="3.30.56.10:FF:000011">
    <property type="entry name" value="Phenylalanine--tRNA ligase beta subunit"/>
    <property type="match status" value="1"/>
</dbReference>
<comment type="subunit">
    <text evidence="12">Tetramer of two alpha and two beta subunits.</text>
</comment>
<dbReference type="NCBIfam" id="TIGR00471">
    <property type="entry name" value="pheT_arch"/>
    <property type="match status" value="1"/>
</dbReference>
<dbReference type="Gene3D" id="3.50.40.10">
    <property type="entry name" value="Phenylalanyl-trna Synthetase, Chain B, domain 3"/>
    <property type="match status" value="1"/>
</dbReference>
<comment type="similarity">
    <text evidence="3 12">Belongs to the phenylalanyl-tRNA synthetase beta subunit family. Type 2 subfamily.</text>
</comment>
<evidence type="ECO:0000256" key="11">
    <source>
        <dbReference type="ARBA" id="ARBA00023146"/>
    </source>
</evidence>
<dbReference type="GO" id="GO:0005524">
    <property type="term" value="F:ATP binding"/>
    <property type="evidence" value="ECO:0007669"/>
    <property type="project" value="UniProtKB-UniRule"/>
</dbReference>
<dbReference type="Gene3D" id="3.30.930.10">
    <property type="entry name" value="Bira Bifunctional Protein, Domain 2"/>
    <property type="match status" value="1"/>
</dbReference>
<comment type="caution">
    <text evidence="14">The sequence shown here is derived from an EMBL/GenBank/DDBJ whole genome shotgun (WGS) entry which is preliminary data.</text>
</comment>